<proteinExistence type="inferred from homology"/>
<comment type="similarity">
    <text evidence="1">Belongs to the glycosyl hydrolase 16 family.</text>
</comment>
<dbReference type="InterPro" id="IPR050546">
    <property type="entry name" value="Glycosyl_Hydrlase_16"/>
</dbReference>
<sequence length="438" mass="49725">MEHMQQLRQRPATGAGQFRSTKLAADEAEPTLQWTRSKDGKRSLRKSYLMVLLGIFSGLALGLIRMGLSIYDHFSSQANYCLVFEDNFDGPLNTSLWNHEVSVGGFGNGEFEWTTSSSNNSYTEDGYLYITPTLTSDVIGQANVIDGYTVNLTADGTCTTPESKWTKIDKKVPMQVAINSTHTNCVAKSNATLGTVIPPIQSARLNTNGTASIRYGKVEFRIKIPKGDYLWPAVWMMPEDNVYGDWPRSGEIDIFEAKGNAPKFRDDNNCNAASSTLHVGFDKTTNLVNKFLKYRNLWRNWFNEEFHTFGMEWSEHGIWTWEGTPNRRIMDAKFKKPFSALIKPQYDEHGVLIPGADPWTISNNTNAPFDQRFFLIVNLAVGGTGGYFLHNDPIWSNAEPNAAGTFWKLRDQTWLPTWSEDKKERSLKLDYIKMWQRC</sequence>
<evidence type="ECO:0000256" key="1">
    <source>
        <dbReference type="ARBA" id="ARBA00006865"/>
    </source>
</evidence>
<feature type="domain" description="GH16" evidence="4">
    <location>
        <begin position="69"/>
        <end position="438"/>
    </location>
</feature>
<dbReference type="Pfam" id="PF00722">
    <property type="entry name" value="Glyco_hydro_16"/>
    <property type="match status" value="1"/>
</dbReference>
<name>A0A316YET6_9BASI</name>
<dbReference type="Gene3D" id="2.60.120.200">
    <property type="match status" value="1"/>
</dbReference>
<organism evidence="5 6">
    <name type="scientific">Acaromyces ingoldii</name>
    <dbReference type="NCBI Taxonomy" id="215250"/>
    <lineage>
        <taxon>Eukaryota</taxon>
        <taxon>Fungi</taxon>
        <taxon>Dikarya</taxon>
        <taxon>Basidiomycota</taxon>
        <taxon>Ustilaginomycotina</taxon>
        <taxon>Exobasidiomycetes</taxon>
        <taxon>Exobasidiales</taxon>
        <taxon>Cryptobasidiaceae</taxon>
        <taxon>Acaromyces</taxon>
    </lineage>
</organism>
<dbReference type="InParanoid" id="A0A316YET6"/>
<dbReference type="RefSeq" id="XP_025375135.1">
    <property type="nucleotide sequence ID" value="XM_025524504.1"/>
</dbReference>
<gene>
    <name evidence="5" type="ORF">FA10DRAFT_296811</name>
</gene>
<evidence type="ECO:0000313" key="5">
    <source>
        <dbReference type="EMBL" id="PWN87937.1"/>
    </source>
</evidence>
<dbReference type="AlphaFoldDB" id="A0A316YET6"/>
<dbReference type="Proteomes" id="UP000245768">
    <property type="component" value="Unassembled WGS sequence"/>
</dbReference>
<dbReference type="PROSITE" id="PS51762">
    <property type="entry name" value="GH16_2"/>
    <property type="match status" value="1"/>
</dbReference>
<feature type="region of interest" description="Disordered" evidence="2">
    <location>
        <begin position="1"/>
        <end position="23"/>
    </location>
</feature>
<keyword evidence="5" id="KW-0430">Lectin</keyword>
<protein>
    <submittedName>
        <fullName evidence="5">Concanavalin A-like lectin/glucanase</fullName>
    </submittedName>
</protein>
<feature type="transmembrane region" description="Helical" evidence="3">
    <location>
        <begin position="48"/>
        <end position="71"/>
    </location>
</feature>
<dbReference type="PANTHER" id="PTHR10963:SF55">
    <property type="entry name" value="GLYCOSIDE HYDROLASE FAMILY 16 PROTEIN"/>
    <property type="match status" value="1"/>
</dbReference>
<dbReference type="SUPFAM" id="SSF49899">
    <property type="entry name" value="Concanavalin A-like lectins/glucanases"/>
    <property type="match status" value="1"/>
</dbReference>
<keyword evidence="3" id="KW-0472">Membrane</keyword>
<dbReference type="PANTHER" id="PTHR10963">
    <property type="entry name" value="GLYCOSYL HYDROLASE-RELATED"/>
    <property type="match status" value="1"/>
</dbReference>
<keyword evidence="3" id="KW-0812">Transmembrane</keyword>
<dbReference type="GO" id="GO:0030246">
    <property type="term" value="F:carbohydrate binding"/>
    <property type="evidence" value="ECO:0007669"/>
    <property type="project" value="UniProtKB-KW"/>
</dbReference>
<evidence type="ECO:0000256" key="2">
    <source>
        <dbReference type="SAM" id="MobiDB-lite"/>
    </source>
</evidence>
<evidence type="ECO:0000256" key="3">
    <source>
        <dbReference type="SAM" id="Phobius"/>
    </source>
</evidence>
<dbReference type="GO" id="GO:0004553">
    <property type="term" value="F:hydrolase activity, hydrolyzing O-glycosyl compounds"/>
    <property type="evidence" value="ECO:0007669"/>
    <property type="project" value="InterPro"/>
</dbReference>
<dbReference type="OrthoDB" id="4781at2759"/>
<keyword evidence="6" id="KW-1185">Reference proteome</keyword>
<dbReference type="GO" id="GO:0005975">
    <property type="term" value="P:carbohydrate metabolic process"/>
    <property type="evidence" value="ECO:0007669"/>
    <property type="project" value="InterPro"/>
</dbReference>
<dbReference type="STRING" id="215250.A0A316YET6"/>
<dbReference type="EMBL" id="KZ819639">
    <property type="protein sequence ID" value="PWN87937.1"/>
    <property type="molecule type" value="Genomic_DNA"/>
</dbReference>
<evidence type="ECO:0000313" key="6">
    <source>
        <dbReference type="Proteomes" id="UP000245768"/>
    </source>
</evidence>
<dbReference type="InterPro" id="IPR013320">
    <property type="entry name" value="ConA-like_dom_sf"/>
</dbReference>
<dbReference type="InterPro" id="IPR000757">
    <property type="entry name" value="Beta-glucanase-like"/>
</dbReference>
<accession>A0A316YET6</accession>
<keyword evidence="3" id="KW-1133">Transmembrane helix</keyword>
<dbReference type="GeneID" id="37046420"/>
<reference evidence="5 6" key="1">
    <citation type="journal article" date="2018" name="Mol. Biol. Evol.">
        <title>Broad Genomic Sampling Reveals a Smut Pathogenic Ancestry of the Fungal Clade Ustilaginomycotina.</title>
        <authorList>
            <person name="Kijpornyongpan T."/>
            <person name="Mondo S.J."/>
            <person name="Barry K."/>
            <person name="Sandor L."/>
            <person name="Lee J."/>
            <person name="Lipzen A."/>
            <person name="Pangilinan J."/>
            <person name="LaButti K."/>
            <person name="Hainaut M."/>
            <person name="Henrissat B."/>
            <person name="Grigoriev I.V."/>
            <person name="Spatafora J.W."/>
            <person name="Aime M.C."/>
        </authorList>
    </citation>
    <scope>NUCLEOTIDE SEQUENCE [LARGE SCALE GENOMIC DNA]</scope>
    <source>
        <strain evidence="5 6">MCA 4198</strain>
    </source>
</reference>
<evidence type="ECO:0000259" key="4">
    <source>
        <dbReference type="PROSITE" id="PS51762"/>
    </source>
</evidence>